<organism evidence="3 4">
    <name type="scientific">Chitinophaga terrae</name>
    <name type="common">ex Kim and Jung 2007</name>
    <dbReference type="NCBI Taxonomy" id="408074"/>
    <lineage>
        <taxon>Bacteria</taxon>
        <taxon>Pseudomonadati</taxon>
        <taxon>Bacteroidota</taxon>
        <taxon>Chitinophagia</taxon>
        <taxon>Chitinophagales</taxon>
        <taxon>Chitinophagaceae</taxon>
        <taxon>Chitinophaga</taxon>
    </lineage>
</organism>
<gene>
    <name evidence="3" type="ORF">SAMN05660909_00745</name>
</gene>
<dbReference type="SUPFAM" id="SSF48452">
    <property type="entry name" value="TPR-like"/>
    <property type="match status" value="4"/>
</dbReference>
<dbReference type="SMART" id="SM00028">
    <property type="entry name" value="TPR"/>
    <property type="match status" value="6"/>
</dbReference>
<dbReference type="InterPro" id="IPR019734">
    <property type="entry name" value="TPR_rpt"/>
</dbReference>
<dbReference type="RefSeq" id="WP_089758809.1">
    <property type="nucleotide sequence ID" value="NZ_BKAT01000021.1"/>
</dbReference>
<protein>
    <recommendedName>
        <fullName evidence="5">Tetratricopeptide repeat protein</fullName>
    </recommendedName>
</protein>
<accession>A0A1H3Y9L8</accession>
<dbReference type="InterPro" id="IPR011990">
    <property type="entry name" value="TPR-like_helical_dom_sf"/>
</dbReference>
<dbReference type="EMBL" id="FNRL01000002">
    <property type="protein sequence ID" value="SEA07711.1"/>
    <property type="molecule type" value="Genomic_DNA"/>
</dbReference>
<reference evidence="4" key="1">
    <citation type="submission" date="2016-10" db="EMBL/GenBank/DDBJ databases">
        <authorList>
            <person name="Varghese N."/>
            <person name="Submissions S."/>
        </authorList>
    </citation>
    <scope>NUCLEOTIDE SEQUENCE [LARGE SCALE GENOMIC DNA]</scope>
    <source>
        <strain evidence="4">DSM 23920</strain>
    </source>
</reference>
<proteinExistence type="predicted"/>
<dbReference type="PANTHER" id="PTHR44858:SF1">
    <property type="entry name" value="UDP-N-ACETYLGLUCOSAMINE--PEPTIDE N-ACETYLGLUCOSAMINYLTRANSFERASE SPINDLY-RELATED"/>
    <property type="match status" value="1"/>
</dbReference>
<evidence type="ECO:0000313" key="4">
    <source>
        <dbReference type="Proteomes" id="UP000199656"/>
    </source>
</evidence>
<keyword evidence="4" id="KW-1185">Reference proteome</keyword>
<evidence type="ECO:0000256" key="1">
    <source>
        <dbReference type="ARBA" id="ARBA00022737"/>
    </source>
</evidence>
<evidence type="ECO:0008006" key="5">
    <source>
        <dbReference type="Google" id="ProtNLM"/>
    </source>
</evidence>
<keyword evidence="1" id="KW-0677">Repeat</keyword>
<dbReference type="InterPro" id="IPR050498">
    <property type="entry name" value="Ycf3"/>
</dbReference>
<name>A0A1H3Y9L8_9BACT</name>
<dbReference type="AlphaFoldDB" id="A0A1H3Y9L8"/>
<evidence type="ECO:0000256" key="2">
    <source>
        <dbReference type="ARBA" id="ARBA00022803"/>
    </source>
</evidence>
<dbReference type="Gene3D" id="1.25.40.10">
    <property type="entry name" value="Tetratricopeptide repeat domain"/>
    <property type="match status" value="2"/>
</dbReference>
<dbReference type="Proteomes" id="UP000199656">
    <property type="component" value="Unassembled WGS sequence"/>
</dbReference>
<sequence length="768" mass="88667">MELVELENLYNEQAYTEVITHLDSWLQEHPDNISGWQLLGLSLLEEAKLTSNLDLANTAFLSAYGAFSKVLDLDPTHLKARLNRAWIGAHEISDKEEETLADCEAIVGSGDAVSSTTALLYSFHVHRQLEETELALADMLKYLEIVNTHYSTDLPQLNSAKFECFIRIGDLYISNDNAPLALIYYKQAIGCNPFPKRLLSIAHLAFEQKDYEFLESLIDTLLYTNESGDDYMLLLLKDIKKRLETGERSLPLYKTFCKGSLIYWRHLFSEDPEESALQQISMGKELLLQYPEEDYFFSYYIATALFNVESYEEARKWYNRCMNGDQLPSCFIRWYYSCCQVNGEWPEYWPASNEGSAFEWYLAAMTFSELVSNEANEAVHKAKKFLYKQAFDRYYNYWNKNTGEPTAGNLLHYAMCCNNYGIALNEAGVYVEAVLVHTIGFNIHPFWEQLESRADAYHNMGKLAAAVSDRKRILQEYSKELPLIYYVSIYERLIEDLCALEEFTSALALHEKVLDDYQQKIIPQLNQLSVFERERIGLSIDRIKTGRAFIRSDRSNDLSERIKALEDHLSEKPDDSDAYFNLMYLYFDNQQYEHCVGAVNNRISIGGIPQLPVISQMKIYYFRGKALLKLRRYQEAITDMLHTLTIMQRGDIIANSPSYSVSIYTHLAEAYMGVKEYNSCLAYCIQSLNIYTANNWAWDSEVSGIRYLMALAFEGKGDLYTCRKMIDLIITYDPGYKPAIEKRKQWGISEKLISGFRNLVAKIKSLKN</sequence>
<dbReference type="STRING" id="408074.SAMN05660909_00745"/>
<keyword evidence="2" id="KW-0802">TPR repeat</keyword>
<evidence type="ECO:0000313" key="3">
    <source>
        <dbReference type="EMBL" id="SEA07711.1"/>
    </source>
</evidence>
<dbReference type="PANTHER" id="PTHR44858">
    <property type="entry name" value="TETRATRICOPEPTIDE REPEAT PROTEIN 6"/>
    <property type="match status" value="1"/>
</dbReference>
<dbReference type="OrthoDB" id="1391234at2"/>